<feature type="domain" description="Acyl-CoA thioesterase-like C-terminal" evidence="4">
    <location>
        <begin position="184"/>
        <end position="320"/>
    </location>
</feature>
<dbReference type="InterPro" id="IPR042171">
    <property type="entry name" value="Acyl-CoA_hotdog"/>
</dbReference>
<dbReference type="OMA" id="DMTGTFI"/>
<evidence type="ECO:0000259" key="3">
    <source>
        <dbReference type="Pfam" id="PF13622"/>
    </source>
</evidence>
<proteinExistence type="inferred from homology"/>
<dbReference type="EMBL" id="KB445553">
    <property type="protein sequence ID" value="EMC97947.1"/>
    <property type="molecule type" value="Genomic_DNA"/>
</dbReference>
<name>M2LTT6_BAUPA</name>
<keyword evidence="6" id="KW-1185">Reference proteome</keyword>
<dbReference type="GO" id="GO:0006637">
    <property type="term" value="P:acyl-CoA metabolic process"/>
    <property type="evidence" value="ECO:0007669"/>
    <property type="project" value="InterPro"/>
</dbReference>
<comment type="similarity">
    <text evidence="1">Belongs to the C/M/P thioester hydrolase family.</text>
</comment>
<dbReference type="eggNOG" id="KOG3016">
    <property type="taxonomic scope" value="Eukaryota"/>
</dbReference>
<evidence type="ECO:0008006" key="7">
    <source>
        <dbReference type="Google" id="ProtNLM"/>
    </source>
</evidence>
<sequence length="349" mass="39978">MEDDFNGNTYLPFTELIRLEKVDERTFRSRAIPFAPGGQLGQRRTYGGHVFMQAAWAASQTIGDGFLLHHISGNFILPGLVNIPFVYKVHIIRDGRSYATRIVNVTQAQEKGICFTCTCSFKRPETSPLEVQERLDIWKQYSTVLDGKHPADFDEIPGMDVPWYWKRRKETGTNDQFPGLEMRKVEMEKYNSQRHPLDRRQLMFYRTLGDLKSDPNLHLCAHLYASDRNSLFIVANHFEVGDIYTQMGSLVHSVTFHGDAKDALFGPSTHTDSPLDDQNGRWFAKEDWGSRMSGGRTMFHSRLFSANGTHIATVLQDGMIRVTKKPTASDEEVQMLEKRAAEWKPRTKL</sequence>
<dbReference type="InterPro" id="IPR049449">
    <property type="entry name" value="TesB_ACOT8-like_N"/>
</dbReference>
<dbReference type="PANTHER" id="PTHR11066:SF64">
    <property type="entry name" value="ACYL-COA THIOESTERASE (AFU_ORTHOLOGUE AFUA_1G12060)"/>
    <property type="match status" value="1"/>
</dbReference>
<dbReference type="InterPro" id="IPR049450">
    <property type="entry name" value="ACOT8-like_C"/>
</dbReference>
<accession>M2LTT6</accession>
<evidence type="ECO:0000313" key="6">
    <source>
        <dbReference type="Proteomes" id="UP000011761"/>
    </source>
</evidence>
<keyword evidence="2" id="KW-0378">Hydrolase</keyword>
<feature type="domain" description="Acyl-CoA thioesterase-like N-terminal HotDog" evidence="3">
    <location>
        <begin position="44"/>
        <end position="121"/>
    </location>
</feature>
<dbReference type="GO" id="GO:0047617">
    <property type="term" value="F:fatty acyl-CoA hydrolase activity"/>
    <property type="evidence" value="ECO:0007669"/>
    <property type="project" value="InterPro"/>
</dbReference>
<dbReference type="GeneID" id="19109298"/>
<dbReference type="Proteomes" id="UP000011761">
    <property type="component" value="Unassembled WGS sequence"/>
</dbReference>
<protein>
    <recommendedName>
        <fullName evidence="7">Acyl-CoA thioesterase II</fullName>
    </recommendedName>
</protein>
<dbReference type="RefSeq" id="XP_007674813.1">
    <property type="nucleotide sequence ID" value="XM_007676623.1"/>
</dbReference>
<dbReference type="InterPro" id="IPR029069">
    <property type="entry name" value="HotDog_dom_sf"/>
</dbReference>
<dbReference type="KEGG" id="bcom:BAUCODRAFT_155205"/>
<evidence type="ECO:0000256" key="2">
    <source>
        <dbReference type="ARBA" id="ARBA00022801"/>
    </source>
</evidence>
<dbReference type="GO" id="GO:0009062">
    <property type="term" value="P:fatty acid catabolic process"/>
    <property type="evidence" value="ECO:0007669"/>
    <property type="project" value="TreeGrafter"/>
</dbReference>
<dbReference type="GO" id="GO:0005782">
    <property type="term" value="C:peroxisomal matrix"/>
    <property type="evidence" value="ECO:0007669"/>
    <property type="project" value="UniProtKB-SubCell"/>
</dbReference>
<evidence type="ECO:0000256" key="1">
    <source>
        <dbReference type="ARBA" id="ARBA00006538"/>
    </source>
</evidence>
<dbReference type="PANTHER" id="PTHR11066">
    <property type="entry name" value="ACYL-COA THIOESTERASE"/>
    <property type="match status" value="1"/>
</dbReference>
<evidence type="ECO:0000313" key="5">
    <source>
        <dbReference type="EMBL" id="EMC97947.1"/>
    </source>
</evidence>
<dbReference type="HOGENOM" id="CLU_051867_1_0_1"/>
<dbReference type="SUPFAM" id="SSF54637">
    <property type="entry name" value="Thioesterase/thiol ester dehydrase-isomerase"/>
    <property type="match status" value="2"/>
</dbReference>
<dbReference type="CDD" id="cd03445">
    <property type="entry name" value="Thioesterase_II_repeat2"/>
    <property type="match status" value="1"/>
</dbReference>
<dbReference type="Pfam" id="PF13622">
    <property type="entry name" value="4HBT_3"/>
    <property type="match status" value="1"/>
</dbReference>
<dbReference type="OrthoDB" id="68328at2759"/>
<reference evidence="5 6" key="1">
    <citation type="journal article" date="2012" name="PLoS Pathog.">
        <title>Diverse lifestyles and strategies of plant pathogenesis encoded in the genomes of eighteen Dothideomycetes fungi.</title>
        <authorList>
            <person name="Ohm R.A."/>
            <person name="Feau N."/>
            <person name="Henrissat B."/>
            <person name="Schoch C.L."/>
            <person name="Horwitz B.A."/>
            <person name="Barry K.W."/>
            <person name="Condon B.J."/>
            <person name="Copeland A.C."/>
            <person name="Dhillon B."/>
            <person name="Glaser F."/>
            <person name="Hesse C.N."/>
            <person name="Kosti I."/>
            <person name="LaButti K."/>
            <person name="Lindquist E.A."/>
            <person name="Lucas S."/>
            <person name="Salamov A.A."/>
            <person name="Bradshaw R.E."/>
            <person name="Ciuffetti L."/>
            <person name="Hamelin R.C."/>
            <person name="Kema G.H.J."/>
            <person name="Lawrence C."/>
            <person name="Scott J.A."/>
            <person name="Spatafora J.W."/>
            <person name="Turgeon B.G."/>
            <person name="de Wit P.J.G.M."/>
            <person name="Zhong S."/>
            <person name="Goodwin S.B."/>
            <person name="Grigoriev I.V."/>
        </authorList>
    </citation>
    <scope>NUCLEOTIDE SEQUENCE [LARGE SCALE GENOMIC DNA]</scope>
    <source>
        <strain evidence="5 6">UAMH 10762</strain>
    </source>
</reference>
<gene>
    <name evidence="5" type="ORF">BAUCODRAFT_155205</name>
</gene>
<evidence type="ECO:0000259" key="4">
    <source>
        <dbReference type="Pfam" id="PF20789"/>
    </source>
</evidence>
<dbReference type="AlphaFoldDB" id="M2LTT6"/>
<dbReference type="CDD" id="cd03444">
    <property type="entry name" value="Thioesterase_II_repeat1"/>
    <property type="match status" value="1"/>
</dbReference>
<dbReference type="InterPro" id="IPR003703">
    <property type="entry name" value="Acyl_CoA_thio"/>
</dbReference>
<dbReference type="Gene3D" id="2.40.160.210">
    <property type="entry name" value="Acyl-CoA thioesterase, double hotdog domain"/>
    <property type="match status" value="1"/>
</dbReference>
<dbReference type="Pfam" id="PF20789">
    <property type="entry name" value="4HBT_3C"/>
    <property type="match status" value="1"/>
</dbReference>
<dbReference type="STRING" id="717646.M2LTT6"/>
<organism evidence="5 6">
    <name type="scientific">Baudoinia panamericana (strain UAMH 10762)</name>
    <name type="common">Angels' share fungus</name>
    <name type="synonym">Baudoinia compniacensis (strain UAMH 10762)</name>
    <dbReference type="NCBI Taxonomy" id="717646"/>
    <lineage>
        <taxon>Eukaryota</taxon>
        <taxon>Fungi</taxon>
        <taxon>Dikarya</taxon>
        <taxon>Ascomycota</taxon>
        <taxon>Pezizomycotina</taxon>
        <taxon>Dothideomycetes</taxon>
        <taxon>Dothideomycetidae</taxon>
        <taxon>Mycosphaerellales</taxon>
        <taxon>Teratosphaeriaceae</taxon>
        <taxon>Baudoinia</taxon>
    </lineage>
</organism>